<feature type="transmembrane region" description="Helical" evidence="7">
    <location>
        <begin position="281"/>
        <end position="301"/>
    </location>
</feature>
<feature type="transmembrane region" description="Helical" evidence="7">
    <location>
        <begin position="223"/>
        <end position="243"/>
    </location>
</feature>
<dbReference type="PROSITE" id="PS50928">
    <property type="entry name" value="ABC_TM1"/>
    <property type="match status" value="1"/>
</dbReference>
<dbReference type="Pfam" id="PF00528">
    <property type="entry name" value="BPD_transp_1"/>
    <property type="match status" value="1"/>
</dbReference>
<dbReference type="InterPro" id="IPR051393">
    <property type="entry name" value="ABC_transporter_permease"/>
</dbReference>
<feature type="transmembrane region" description="Helical" evidence="7">
    <location>
        <begin position="162"/>
        <end position="190"/>
    </location>
</feature>
<keyword evidence="3" id="KW-1003">Cell membrane</keyword>
<comment type="subcellular location">
    <subcellularLocation>
        <location evidence="1 7">Cell membrane</location>
        <topology evidence="1 7">Multi-pass membrane protein</topology>
    </subcellularLocation>
</comment>
<dbReference type="EMBL" id="AP027732">
    <property type="protein sequence ID" value="BDZ49793.1"/>
    <property type="molecule type" value="Genomic_DNA"/>
</dbReference>
<reference evidence="10" key="1">
    <citation type="journal article" date="2019" name="Int. J. Syst. Evol. Microbiol.">
        <title>The Global Catalogue of Microorganisms (GCM) 10K type strain sequencing project: providing services to taxonomists for standard genome sequencing and annotation.</title>
        <authorList>
            <consortium name="The Broad Institute Genomics Platform"/>
            <consortium name="The Broad Institute Genome Sequencing Center for Infectious Disease"/>
            <person name="Wu L."/>
            <person name="Ma J."/>
        </authorList>
    </citation>
    <scope>NUCLEOTIDE SEQUENCE [LARGE SCALE GENOMIC DNA]</scope>
    <source>
        <strain evidence="10">NBRC 108728</strain>
    </source>
</reference>
<dbReference type="Gene3D" id="1.10.3720.10">
    <property type="entry name" value="MetI-like"/>
    <property type="match status" value="1"/>
</dbReference>
<feature type="domain" description="ABC transmembrane type-1" evidence="8">
    <location>
        <begin position="83"/>
        <end position="300"/>
    </location>
</feature>
<dbReference type="InterPro" id="IPR035906">
    <property type="entry name" value="MetI-like_sf"/>
</dbReference>
<dbReference type="RefSeq" id="WP_286346513.1">
    <property type="nucleotide sequence ID" value="NZ_AP027732.1"/>
</dbReference>
<feature type="transmembrane region" description="Helical" evidence="7">
    <location>
        <begin position="25"/>
        <end position="44"/>
    </location>
</feature>
<evidence type="ECO:0000256" key="1">
    <source>
        <dbReference type="ARBA" id="ARBA00004651"/>
    </source>
</evidence>
<evidence type="ECO:0000256" key="2">
    <source>
        <dbReference type="ARBA" id="ARBA00022448"/>
    </source>
</evidence>
<evidence type="ECO:0000259" key="8">
    <source>
        <dbReference type="PROSITE" id="PS50928"/>
    </source>
</evidence>
<organism evidence="9 10">
    <name type="scientific">Frondihabitans sucicola</name>
    <dbReference type="NCBI Taxonomy" id="1268041"/>
    <lineage>
        <taxon>Bacteria</taxon>
        <taxon>Bacillati</taxon>
        <taxon>Actinomycetota</taxon>
        <taxon>Actinomycetes</taxon>
        <taxon>Micrococcales</taxon>
        <taxon>Microbacteriaceae</taxon>
        <taxon>Frondihabitans</taxon>
    </lineage>
</organism>
<keyword evidence="6 7" id="KW-0472">Membrane</keyword>
<keyword evidence="5 7" id="KW-1133">Transmembrane helix</keyword>
<protein>
    <submittedName>
        <fullName evidence="9">Sugar ABC transporter permease</fullName>
    </submittedName>
</protein>
<evidence type="ECO:0000256" key="4">
    <source>
        <dbReference type="ARBA" id="ARBA00022692"/>
    </source>
</evidence>
<keyword evidence="2 7" id="KW-0813">Transport</keyword>
<dbReference type="InterPro" id="IPR000515">
    <property type="entry name" value="MetI-like"/>
</dbReference>
<dbReference type="PANTHER" id="PTHR30193:SF37">
    <property type="entry name" value="INNER MEMBRANE ABC TRANSPORTER PERMEASE PROTEIN YCJO"/>
    <property type="match status" value="1"/>
</dbReference>
<evidence type="ECO:0000256" key="7">
    <source>
        <dbReference type="RuleBase" id="RU363032"/>
    </source>
</evidence>
<comment type="similarity">
    <text evidence="7">Belongs to the binding-protein-dependent transport system permease family.</text>
</comment>
<feature type="transmembrane region" description="Helical" evidence="7">
    <location>
        <begin position="121"/>
        <end position="142"/>
    </location>
</feature>
<evidence type="ECO:0000313" key="10">
    <source>
        <dbReference type="Proteomes" id="UP001321486"/>
    </source>
</evidence>
<accession>A0ABM8GMY0</accession>
<evidence type="ECO:0000256" key="3">
    <source>
        <dbReference type="ARBA" id="ARBA00022475"/>
    </source>
</evidence>
<gene>
    <name evidence="9" type="ORF">GCM10025867_20340</name>
</gene>
<dbReference type="SUPFAM" id="SSF161098">
    <property type="entry name" value="MetI-like"/>
    <property type="match status" value="1"/>
</dbReference>
<evidence type="ECO:0000313" key="9">
    <source>
        <dbReference type="EMBL" id="BDZ49793.1"/>
    </source>
</evidence>
<dbReference type="PANTHER" id="PTHR30193">
    <property type="entry name" value="ABC TRANSPORTER PERMEASE PROTEIN"/>
    <property type="match status" value="1"/>
</dbReference>
<dbReference type="CDD" id="cd06261">
    <property type="entry name" value="TM_PBP2"/>
    <property type="match status" value="1"/>
</dbReference>
<proteinExistence type="inferred from homology"/>
<feature type="transmembrane region" description="Helical" evidence="7">
    <location>
        <begin position="88"/>
        <end position="109"/>
    </location>
</feature>
<keyword evidence="10" id="KW-1185">Reference proteome</keyword>
<dbReference type="Proteomes" id="UP001321486">
    <property type="component" value="Chromosome"/>
</dbReference>
<evidence type="ECO:0000256" key="5">
    <source>
        <dbReference type="ARBA" id="ARBA00022989"/>
    </source>
</evidence>
<feature type="transmembrane region" description="Helical" evidence="7">
    <location>
        <begin position="51"/>
        <end position="76"/>
    </location>
</feature>
<evidence type="ECO:0000256" key="6">
    <source>
        <dbReference type="ARBA" id="ARBA00023136"/>
    </source>
</evidence>
<name>A0ABM8GMY0_9MICO</name>
<keyword evidence="4 7" id="KW-0812">Transmembrane</keyword>
<sequence length="311" mass="34425">MTTETLPKGRAALRERPRLLKRDGAWPWLFVLPLLIGIAVFYLWPIIQTAYFSLTTWGVFGGSTFTGVANYVRLFADPQLYSALGNTLLYTGIVVLGVPLAVWLASLLNTPGLRFASFYRVLFFLPYVAMPTAIAMVWRIIFNGDFGILNYVLKGFGITGPYWISTPGFALVAVAIVGLWSSLGFSMIILGAGLKSIPAELYEAAELDGATPWRQFRSVTVPLLTPSIFFVLIITIIGSFQLFDLQYAILGSPTTNPVIPQSLSLVYFFYQQGFVSNDKGYAAAIAMVIFVIIGIVTLVQFRLQKRWVSND</sequence>